<proteinExistence type="predicted"/>
<dbReference type="InterPro" id="IPR004711">
    <property type="entry name" value="Benzoate_Transporter"/>
</dbReference>
<feature type="transmembrane region" description="Helical" evidence="1">
    <location>
        <begin position="96"/>
        <end position="115"/>
    </location>
</feature>
<comment type="caution">
    <text evidence="2">The sequence shown here is derived from an EMBL/GenBank/DDBJ whole genome shotgun (WGS) entry which is preliminary data.</text>
</comment>
<feature type="transmembrane region" description="Helical" evidence="1">
    <location>
        <begin position="210"/>
        <end position="236"/>
    </location>
</feature>
<evidence type="ECO:0000313" key="2">
    <source>
        <dbReference type="EMBL" id="MUG70375.1"/>
    </source>
</evidence>
<feature type="transmembrane region" description="Helical" evidence="1">
    <location>
        <begin position="44"/>
        <end position="65"/>
    </location>
</feature>
<protein>
    <submittedName>
        <fullName evidence="2">Benzoate transporter</fullName>
    </submittedName>
</protein>
<keyword evidence="1" id="KW-1133">Transmembrane helix</keyword>
<keyword evidence="1" id="KW-0812">Transmembrane</keyword>
<dbReference type="PANTHER" id="PTHR30199">
    <property type="entry name" value="MFS FAMILY TRANSPORTER, PREDICTED SUBSTRATE BENZOATE"/>
    <property type="match status" value="1"/>
</dbReference>
<organism evidence="2 3">
    <name type="scientific">Paenibacillus validus</name>
    <dbReference type="NCBI Taxonomy" id="44253"/>
    <lineage>
        <taxon>Bacteria</taxon>
        <taxon>Bacillati</taxon>
        <taxon>Bacillota</taxon>
        <taxon>Bacilli</taxon>
        <taxon>Bacillales</taxon>
        <taxon>Paenibacillaceae</taxon>
        <taxon>Paenibacillus</taxon>
    </lineage>
</organism>
<dbReference type="GO" id="GO:0042925">
    <property type="term" value="F:benzoate transmembrane transporter activity"/>
    <property type="evidence" value="ECO:0007669"/>
    <property type="project" value="InterPro"/>
</dbReference>
<keyword evidence="3" id="KW-1185">Reference proteome</keyword>
<name>A0A7X3CR62_9BACL</name>
<feature type="transmembrane region" description="Helical" evidence="1">
    <location>
        <begin position="173"/>
        <end position="190"/>
    </location>
</feature>
<dbReference type="EMBL" id="WNZX01000004">
    <property type="protein sequence ID" value="MUG70375.1"/>
    <property type="molecule type" value="Genomic_DNA"/>
</dbReference>
<dbReference type="GO" id="GO:0005886">
    <property type="term" value="C:plasma membrane"/>
    <property type="evidence" value="ECO:0007669"/>
    <property type="project" value="TreeGrafter"/>
</dbReference>
<sequence>MKLEVPHLNTQNVSSGIISALMAYTGGLILVIDTANAAGFSRPVLISWICAVYIIGGLLNLALALMYKIPIAGCHSITAIAFLSTAVSGFSLSELAGSYILAGVVVALVGLSGLFDKWLRYIPKPMLDAMLAGLVLNYIVKMVPALKQAPLIGGLAVFGFLIMPKISKKIPPIIGVLVFGIIGLAVSGSLPPMKEAVFAWPQTVMPTFTAHAFISITIPVAVLILSNDIAVALAALRKNGFELPVNRILVISGLATSFVGLFGGHAATVGGMMSAICSQDESGPKHKRYWAGVVSGSLVLVFGLFAWWAVSFIEVLPLSFITIIAGFTLIGVLMNSLQSAFSESTYRYSTVFAFAIAVSNVTFLGIAAPVWSLVIGVLSAKILREGIDHRVAEKALEGN</sequence>
<feature type="transmembrane region" description="Helical" evidence="1">
    <location>
        <begin position="248"/>
        <end position="269"/>
    </location>
</feature>
<gene>
    <name evidence="2" type="ORF">GNP93_06745</name>
</gene>
<feature type="transmembrane region" description="Helical" evidence="1">
    <location>
        <begin position="289"/>
        <end position="308"/>
    </location>
</feature>
<evidence type="ECO:0000256" key="1">
    <source>
        <dbReference type="SAM" id="Phobius"/>
    </source>
</evidence>
<dbReference type="AlphaFoldDB" id="A0A7X3CR62"/>
<feature type="transmembrane region" description="Helical" evidence="1">
    <location>
        <begin position="72"/>
        <end position="90"/>
    </location>
</feature>
<evidence type="ECO:0000313" key="3">
    <source>
        <dbReference type="Proteomes" id="UP000450917"/>
    </source>
</evidence>
<reference evidence="2 3" key="1">
    <citation type="submission" date="2019-11" db="EMBL/GenBank/DDBJ databases">
        <title>Draft genome sequences of five Paenibacillus species of dairy origin.</title>
        <authorList>
            <person name="Olajide A.M."/>
            <person name="Chen S."/>
            <person name="Lapointe G."/>
        </authorList>
    </citation>
    <scope>NUCLEOTIDE SEQUENCE [LARGE SCALE GENOMIC DNA]</scope>
    <source>
        <strain evidence="2 3">2CS3</strain>
    </source>
</reference>
<accession>A0A7X3CR62</accession>
<feature type="transmembrane region" description="Helical" evidence="1">
    <location>
        <begin position="354"/>
        <end position="380"/>
    </location>
</feature>
<keyword evidence="1" id="KW-0472">Membrane</keyword>
<dbReference type="PANTHER" id="PTHR30199:SF0">
    <property type="entry name" value="INNER MEMBRANE PROTEIN YDCO"/>
    <property type="match status" value="1"/>
</dbReference>
<dbReference type="Pfam" id="PF03594">
    <property type="entry name" value="BenE"/>
    <property type="match status" value="1"/>
</dbReference>
<feature type="transmembrane region" description="Helical" evidence="1">
    <location>
        <begin position="315"/>
        <end position="334"/>
    </location>
</feature>
<dbReference type="Proteomes" id="UP000450917">
    <property type="component" value="Unassembled WGS sequence"/>
</dbReference>
<feature type="transmembrane region" description="Helical" evidence="1">
    <location>
        <begin position="12"/>
        <end position="32"/>
    </location>
</feature>
<feature type="transmembrane region" description="Helical" evidence="1">
    <location>
        <begin position="149"/>
        <end position="166"/>
    </location>
</feature>